<dbReference type="EMBL" id="GEDC01009786">
    <property type="protein sequence ID" value="JAS27512.1"/>
    <property type="molecule type" value="Transcribed_RNA"/>
</dbReference>
<evidence type="ECO:0000256" key="2">
    <source>
        <dbReference type="PIRSR" id="PIRSR607724-2"/>
    </source>
</evidence>
<feature type="binding site" evidence="2">
    <location>
        <position position="5"/>
    </location>
    <ligand>
        <name>substrate</name>
    </ligand>
</feature>
<dbReference type="GO" id="GO:0006282">
    <property type="term" value="P:regulation of DNA repair"/>
    <property type="evidence" value="ECO:0007669"/>
    <property type="project" value="InterPro"/>
</dbReference>
<dbReference type="GO" id="GO:0005634">
    <property type="term" value="C:nucleus"/>
    <property type="evidence" value="ECO:0007669"/>
    <property type="project" value="TreeGrafter"/>
</dbReference>
<protein>
    <recommendedName>
        <fullName evidence="3">PARG catalytic Macro domain-containing protein</fullName>
    </recommendedName>
</protein>
<dbReference type="GO" id="GO:0004649">
    <property type="term" value="F:poly(ADP-ribose) glycohydrolase activity"/>
    <property type="evidence" value="ECO:0007669"/>
    <property type="project" value="InterPro"/>
</dbReference>
<dbReference type="GO" id="GO:1990966">
    <property type="term" value="P:ATP generation from poly-ADP-D-ribose"/>
    <property type="evidence" value="ECO:0007669"/>
    <property type="project" value="TreeGrafter"/>
</dbReference>
<gene>
    <name evidence="4" type="ORF">g.13835</name>
</gene>
<feature type="binding site" evidence="2">
    <location>
        <position position="19"/>
    </location>
    <ligand>
        <name>substrate</name>
    </ligand>
</feature>
<feature type="active site" evidence="1">
    <location>
        <position position="20"/>
    </location>
</feature>
<dbReference type="GO" id="GO:0005737">
    <property type="term" value="C:cytoplasm"/>
    <property type="evidence" value="ECO:0007669"/>
    <property type="project" value="TreeGrafter"/>
</dbReference>
<dbReference type="PANTHER" id="PTHR12837">
    <property type="entry name" value="POLY ADP-RIBOSE GLYCOHYDROLASE"/>
    <property type="match status" value="1"/>
</dbReference>
<organism evidence="4">
    <name type="scientific">Clastoptera arizonana</name>
    <name type="common">Arizona spittle bug</name>
    <dbReference type="NCBI Taxonomy" id="38151"/>
    <lineage>
        <taxon>Eukaryota</taxon>
        <taxon>Metazoa</taxon>
        <taxon>Ecdysozoa</taxon>
        <taxon>Arthropoda</taxon>
        <taxon>Hexapoda</taxon>
        <taxon>Insecta</taxon>
        <taxon>Pterygota</taxon>
        <taxon>Neoptera</taxon>
        <taxon>Paraneoptera</taxon>
        <taxon>Hemiptera</taxon>
        <taxon>Auchenorrhyncha</taxon>
        <taxon>Cercopoidea</taxon>
        <taxon>Clastopteridae</taxon>
        <taxon>Clastoptera</taxon>
    </lineage>
</organism>
<feature type="active site" evidence="1">
    <location>
        <position position="2"/>
    </location>
</feature>
<evidence type="ECO:0000259" key="3">
    <source>
        <dbReference type="Pfam" id="PF05028"/>
    </source>
</evidence>
<evidence type="ECO:0000313" key="4">
    <source>
        <dbReference type="EMBL" id="JAS27512.1"/>
    </source>
</evidence>
<name>A0A1B6DPB9_9HEMI</name>
<dbReference type="GO" id="GO:0005975">
    <property type="term" value="P:carbohydrate metabolic process"/>
    <property type="evidence" value="ECO:0007669"/>
    <property type="project" value="InterPro"/>
</dbReference>
<feature type="domain" description="PARG catalytic Macro" evidence="3">
    <location>
        <begin position="1"/>
        <end position="170"/>
    </location>
</feature>
<feature type="active site" evidence="1">
    <location>
        <position position="21"/>
    </location>
</feature>
<dbReference type="AlphaFoldDB" id="A0A1B6DPB9"/>
<sequence>MDFANKFVGGGVLSRGCVQEEIRFVICPELIAARLFTECLDDTEVLIVTGIERFSNYKGYSDSFQWAGNYQDNTASDSYNRRYCTVVACDALCFLDANVQYAKPNIVRELNKAYSGFSWGSQDGCNTSIATGNWGCGAFRGDPYLKAFIQLMAAGKAGRDVAYFTFGDVILRDRLLEIHTLLRNKNINIGQLYEIITGYNDVSRSIELYSYLYNALSKSDYYTYCIGLQGYDEDKEKKMHFKKICFTTSINTNNLLYLNSTENEFLSKNDENLEKVPKYKLLERKSYSVSSELCFQRQNESWENLKKSEEDFSKYVDGDCLPNQQKANCLKRKISDYFHPISKS</sequence>
<evidence type="ECO:0000256" key="1">
    <source>
        <dbReference type="PIRSR" id="PIRSR607724-1"/>
    </source>
</evidence>
<dbReference type="Pfam" id="PF05028">
    <property type="entry name" value="PARG_cat_C"/>
    <property type="match status" value="1"/>
</dbReference>
<dbReference type="InterPro" id="IPR046372">
    <property type="entry name" value="PARG_cat_C"/>
</dbReference>
<dbReference type="GO" id="GO:0009225">
    <property type="term" value="P:nucleotide-sugar metabolic process"/>
    <property type="evidence" value="ECO:0007669"/>
    <property type="project" value="TreeGrafter"/>
</dbReference>
<dbReference type="InterPro" id="IPR007724">
    <property type="entry name" value="Poly_GlycHdrlase"/>
</dbReference>
<dbReference type="PANTHER" id="PTHR12837:SF15">
    <property type="entry name" value="POLY(ADP-RIBOSE) GLYCOHYDROLASE"/>
    <property type="match status" value="1"/>
</dbReference>
<proteinExistence type="predicted"/>
<feature type="binding site" evidence="2">
    <location>
        <position position="60"/>
    </location>
    <ligand>
        <name>substrate</name>
    </ligand>
</feature>
<accession>A0A1B6DPB9</accession>
<reference evidence="4" key="1">
    <citation type="submission" date="2015-12" db="EMBL/GenBank/DDBJ databases">
        <title>De novo transcriptome assembly of four potential Pierce s Disease insect vectors from Arizona vineyards.</title>
        <authorList>
            <person name="Tassone E.E."/>
        </authorList>
    </citation>
    <scope>NUCLEOTIDE SEQUENCE</scope>
</reference>